<dbReference type="AlphaFoldDB" id="A0A7W7R412"/>
<accession>A0A7W7R412</accession>
<dbReference type="Proteomes" id="UP000540506">
    <property type="component" value="Unassembled WGS sequence"/>
</dbReference>
<organism evidence="2 3">
    <name type="scientific">Kitasatospora kifunensis</name>
    <name type="common">Streptomyces kifunensis</name>
    <dbReference type="NCBI Taxonomy" id="58351"/>
    <lineage>
        <taxon>Bacteria</taxon>
        <taxon>Bacillati</taxon>
        <taxon>Actinomycetota</taxon>
        <taxon>Actinomycetes</taxon>
        <taxon>Kitasatosporales</taxon>
        <taxon>Streptomycetaceae</taxon>
        <taxon>Kitasatospora</taxon>
    </lineage>
</organism>
<protein>
    <submittedName>
        <fullName evidence="2">Uncharacterized protein</fullName>
    </submittedName>
</protein>
<keyword evidence="1" id="KW-1133">Transmembrane helix</keyword>
<keyword evidence="3" id="KW-1185">Reference proteome</keyword>
<proteinExistence type="predicted"/>
<keyword evidence="1" id="KW-0812">Transmembrane</keyword>
<evidence type="ECO:0000313" key="3">
    <source>
        <dbReference type="Proteomes" id="UP000540506"/>
    </source>
</evidence>
<keyword evidence="1" id="KW-0472">Membrane</keyword>
<name>A0A7W7R412_KITKI</name>
<dbReference type="RefSeq" id="WP_184936671.1">
    <property type="nucleotide sequence ID" value="NZ_JACHJV010000001.1"/>
</dbReference>
<sequence>MNPLPHQPITPVIGYTADGQPFYLTPPTPTAQLIPYQPAPMPIPATSHPPAPAQQALLQPYAPAAVPGRDPWPARLLAGGLGIGGAGIGIGFAAQALAAATTAVALITAALGLLYLLKNGAGGASRGAVNVHVNVTNRNR</sequence>
<reference evidence="2 3" key="1">
    <citation type="submission" date="2020-08" db="EMBL/GenBank/DDBJ databases">
        <title>Sequencing the genomes of 1000 actinobacteria strains.</title>
        <authorList>
            <person name="Klenk H.-P."/>
        </authorList>
    </citation>
    <scope>NUCLEOTIDE SEQUENCE [LARGE SCALE GENOMIC DNA]</scope>
    <source>
        <strain evidence="2 3">DSM 41654</strain>
    </source>
</reference>
<dbReference type="EMBL" id="JACHJV010000001">
    <property type="protein sequence ID" value="MBB4924784.1"/>
    <property type="molecule type" value="Genomic_DNA"/>
</dbReference>
<evidence type="ECO:0000313" key="2">
    <source>
        <dbReference type="EMBL" id="MBB4924784.1"/>
    </source>
</evidence>
<evidence type="ECO:0000256" key="1">
    <source>
        <dbReference type="SAM" id="Phobius"/>
    </source>
</evidence>
<comment type="caution">
    <text evidence="2">The sequence shown here is derived from an EMBL/GenBank/DDBJ whole genome shotgun (WGS) entry which is preliminary data.</text>
</comment>
<feature type="transmembrane region" description="Helical" evidence="1">
    <location>
        <begin position="100"/>
        <end position="117"/>
    </location>
</feature>
<gene>
    <name evidence="2" type="ORF">FHR34_003777</name>
</gene>